<evidence type="ECO:0000256" key="2">
    <source>
        <dbReference type="ARBA" id="ARBA00022898"/>
    </source>
</evidence>
<gene>
    <name evidence="4" type="primary">csd</name>
    <name evidence="4" type="ORF">NCTC10184_00073</name>
</gene>
<dbReference type="Pfam" id="PF00266">
    <property type="entry name" value="Aminotran_5"/>
    <property type="match status" value="1"/>
</dbReference>
<dbReference type="EC" id="2.8.1.7" evidence="4"/>
<dbReference type="SUPFAM" id="SSF53383">
    <property type="entry name" value="PLP-dependent transferases"/>
    <property type="match status" value="1"/>
</dbReference>
<sequence length="387" mass="42979">MKSNNELKKFFPLLNQIVYFDSSAMMQKPFQVVEAGNDFYTKYAVSTRTSEATIGIKNKETIENLRSKVAKLLNAKSGDKIVFTSGATDSLNKIASMLEILIKKDDQILLSNYNHSSNIGPWILLANKVGAKVIFSENVENDINEKTKIVAFSQVTNTLEKHFDIQKIRTKLQRNQGLIINDAAQAIVSEPVDLQLSDVVVFSANKFYGPTGFGVLAMQKHLAEQLQPTFIGGGTLDAVEKDGEICINQGVMNMEPGTPNLGAIHMFDAAIDFFNEHLGYKKTKATLEEITKYLYNNLANIPNLQLYNSNDNHIVLFNIKGIPAQDVAHYLATKNIYVRAGAFCAQYLKNTRSEKSFVRISLAIYNDKTDCDALIAALKDGGDFLVV</sequence>
<evidence type="ECO:0000313" key="4">
    <source>
        <dbReference type="EMBL" id="VEU77859.1"/>
    </source>
</evidence>
<dbReference type="GO" id="GO:0031071">
    <property type="term" value="F:cysteine desulfurase activity"/>
    <property type="evidence" value="ECO:0007669"/>
    <property type="project" value="UniProtKB-EC"/>
</dbReference>
<dbReference type="EMBL" id="LR215043">
    <property type="protein sequence ID" value="VEU77859.1"/>
    <property type="molecule type" value="Genomic_DNA"/>
</dbReference>
<dbReference type="InterPro" id="IPR015422">
    <property type="entry name" value="PyrdxlP-dep_Trfase_small"/>
</dbReference>
<keyword evidence="5" id="KW-1185">Reference proteome</keyword>
<dbReference type="RefSeq" id="WP_129622721.1">
    <property type="nucleotide sequence ID" value="NZ_LR215043.1"/>
</dbReference>
<accession>A0A449B9J4</accession>
<proteinExistence type="predicted"/>
<keyword evidence="4" id="KW-0808">Transferase</keyword>
<dbReference type="InterPro" id="IPR015421">
    <property type="entry name" value="PyrdxlP-dep_Trfase_major"/>
</dbReference>
<evidence type="ECO:0000259" key="3">
    <source>
        <dbReference type="Pfam" id="PF00266"/>
    </source>
</evidence>
<feature type="domain" description="Aminotransferase class V" evidence="3">
    <location>
        <begin position="18"/>
        <end position="374"/>
    </location>
</feature>
<comment type="cofactor">
    <cofactor evidence="1">
        <name>pyridoxal 5'-phosphate</name>
        <dbReference type="ChEBI" id="CHEBI:597326"/>
    </cofactor>
</comment>
<dbReference type="PANTHER" id="PTHR43586">
    <property type="entry name" value="CYSTEINE DESULFURASE"/>
    <property type="match status" value="1"/>
</dbReference>
<name>A0A449B9J4_9BACT</name>
<evidence type="ECO:0000256" key="1">
    <source>
        <dbReference type="ARBA" id="ARBA00001933"/>
    </source>
</evidence>
<dbReference type="Gene3D" id="3.40.640.10">
    <property type="entry name" value="Type I PLP-dependent aspartate aminotransferase-like (Major domain)"/>
    <property type="match status" value="1"/>
</dbReference>
<dbReference type="KEGG" id="mcob:NCTC10184_00073"/>
<dbReference type="OrthoDB" id="9804366at2"/>
<reference evidence="4 5" key="1">
    <citation type="submission" date="2019-01" db="EMBL/GenBank/DDBJ databases">
        <authorList>
            <consortium name="Pathogen Informatics"/>
        </authorList>
    </citation>
    <scope>NUCLEOTIDE SEQUENCE [LARGE SCALE GENOMIC DNA]</scope>
    <source>
        <strain evidence="4 5">NCTC10184</strain>
    </source>
</reference>
<organism evidence="4 5">
    <name type="scientific">Mycoplasmopsis columbinasalis</name>
    <dbReference type="NCBI Taxonomy" id="114880"/>
    <lineage>
        <taxon>Bacteria</taxon>
        <taxon>Bacillati</taxon>
        <taxon>Mycoplasmatota</taxon>
        <taxon>Mycoplasmoidales</taxon>
        <taxon>Metamycoplasmataceae</taxon>
        <taxon>Mycoplasmopsis</taxon>
    </lineage>
</organism>
<protein>
    <submittedName>
        <fullName evidence="4">Probable cysteine desulfurase</fullName>
        <ecNumber evidence="4">2.8.1.7</ecNumber>
    </submittedName>
</protein>
<dbReference type="PANTHER" id="PTHR43586:SF8">
    <property type="entry name" value="CYSTEINE DESULFURASE 1, CHLOROPLASTIC"/>
    <property type="match status" value="1"/>
</dbReference>
<dbReference type="InterPro" id="IPR015424">
    <property type="entry name" value="PyrdxlP-dep_Trfase"/>
</dbReference>
<dbReference type="Proteomes" id="UP000290876">
    <property type="component" value="Chromosome"/>
</dbReference>
<evidence type="ECO:0000313" key="5">
    <source>
        <dbReference type="Proteomes" id="UP000290876"/>
    </source>
</evidence>
<dbReference type="AlphaFoldDB" id="A0A449B9J4"/>
<dbReference type="InterPro" id="IPR000192">
    <property type="entry name" value="Aminotrans_V_dom"/>
</dbReference>
<keyword evidence="2" id="KW-0663">Pyridoxal phosphate</keyword>
<dbReference type="Gene3D" id="3.90.1150.10">
    <property type="entry name" value="Aspartate Aminotransferase, domain 1"/>
    <property type="match status" value="1"/>
</dbReference>